<accession>A0A4R6U0J5</accession>
<dbReference type="Proteomes" id="UP000295510">
    <property type="component" value="Unassembled WGS sequence"/>
</dbReference>
<evidence type="ECO:0000313" key="2">
    <source>
        <dbReference type="Proteomes" id="UP000295510"/>
    </source>
</evidence>
<dbReference type="AlphaFoldDB" id="A0A4R6U0J5"/>
<dbReference type="PANTHER" id="PTHR17985">
    <property type="entry name" value="SER/THR-RICH PROTEIN T10 IN DGCR REGION"/>
    <property type="match status" value="1"/>
</dbReference>
<reference evidence="1 2" key="1">
    <citation type="submission" date="2019-03" db="EMBL/GenBank/DDBJ databases">
        <title>Genomic Encyclopedia of Type Strains, Phase IV (KMG-IV): sequencing the most valuable type-strain genomes for metagenomic binning, comparative biology and taxonomic classification.</title>
        <authorList>
            <person name="Goeker M."/>
        </authorList>
    </citation>
    <scope>NUCLEOTIDE SEQUENCE [LARGE SCALE GENOMIC DNA]</scope>
    <source>
        <strain evidence="1 2">DSM 19605</strain>
    </source>
</reference>
<organism evidence="1 2">
    <name type="scientific">Tepidicella xavieri</name>
    <dbReference type="NCBI Taxonomy" id="360241"/>
    <lineage>
        <taxon>Bacteria</taxon>
        <taxon>Pseudomonadati</taxon>
        <taxon>Pseudomonadota</taxon>
        <taxon>Betaproteobacteria</taxon>
        <taxon>Burkholderiales</taxon>
        <taxon>Tepidicella</taxon>
    </lineage>
</organism>
<evidence type="ECO:0000313" key="1">
    <source>
        <dbReference type="EMBL" id="TDQ39838.1"/>
    </source>
</evidence>
<dbReference type="Pfam" id="PF05742">
    <property type="entry name" value="TANGO2"/>
    <property type="match status" value="1"/>
</dbReference>
<gene>
    <name evidence="1" type="ORF">DFR43_11814</name>
</gene>
<comment type="caution">
    <text evidence="1">The sequence shown here is derived from an EMBL/GenBank/DDBJ whole genome shotgun (WGS) entry which is preliminary data.</text>
</comment>
<sequence>MCLMAFAWGMHPGCALLLAANRDEYWDRPTDPLACWALPDGTPVCAGRDRLAGGTWLGMNPTGRVAMLTNVRAAQPPSGARSRGDLVTRWLQAQAPVPDVHAFVQHLDPAAYGGFNIVLGDCAQGRWTWLTNRPADVPQGCEPLDLPEGWWGATLTPGIYGLSNAALDTPWPKTVRLKQAMQTALQHLDHSAEAATAALPAWQAVLLDALLDPRHPDAPASDTPGLSSAFVHLPEGRYGTRSTLLVRWPTSALGAVELDEWTHRPEAVPSAVGLDRWPLAHSRHRRISMSTWGMPTSS</sequence>
<keyword evidence="2" id="KW-1185">Reference proteome</keyword>
<dbReference type="PANTHER" id="PTHR17985:SF8">
    <property type="entry name" value="TRANSPORT AND GOLGI ORGANIZATION PROTEIN 2 HOMOLOG"/>
    <property type="match status" value="1"/>
</dbReference>
<dbReference type="EMBL" id="SNYL01000018">
    <property type="protein sequence ID" value="TDQ39838.1"/>
    <property type="molecule type" value="Genomic_DNA"/>
</dbReference>
<dbReference type="InterPro" id="IPR008551">
    <property type="entry name" value="TANGO2"/>
</dbReference>
<proteinExistence type="predicted"/>
<name>A0A4R6U0J5_9BURK</name>
<protein>
    <submittedName>
        <fullName evidence="1">Uncharacterized protein with NRDE domain</fullName>
    </submittedName>
</protein>
<dbReference type="OrthoDB" id="4380123at2"/>